<feature type="transmembrane region" description="Helical" evidence="1">
    <location>
        <begin position="12"/>
        <end position="30"/>
    </location>
</feature>
<dbReference type="Proteomes" id="UP000199258">
    <property type="component" value="Unassembled WGS sequence"/>
</dbReference>
<name>A0A1G8P472_9MICC</name>
<keyword evidence="1" id="KW-0472">Membrane</keyword>
<evidence type="ECO:0000313" key="2">
    <source>
        <dbReference type="EMBL" id="SDI87086.1"/>
    </source>
</evidence>
<organism evidence="2 3">
    <name type="scientific">Arthrobacter subterraneus</name>
    <dbReference type="NCBI Taxonomy" id="335973"/>
    <lineage>
        <taxon>Bacteria</taxon>
        <taxon>Bacillati</taxon>
        <taxon>Actinomycetota</taxon>
        <taxon>Actinomycetes</taxon>
        <taxon>Micrococcales</taxon>
        <taxon>Micrococcaceae</taxon>
        <taxon>Arthrobacter</taxon>
    </lineage>
</organism>
<evidence type="ECO:0000256" key="1">
    <source>
        <dbReference type="SAM" id="Phobius"/>
    </source>
</evidence>
<sequence length="170" mass="19340">MDYLANPAVGNLVQMFLAIVTVAGLWVALLNGKKDRATAMALAVDDRRAADERADSDRREATGAMEDERAFLREQTQLQMQLDHALKIVQTAENYPRSDFNTMKHWGLSIKASVIVLGKDLVPQAWSVFVDHQHRWEDIREEVLLEINNVAVETSRTLNCPSCYHVHRRL</sequence>
<dbReference type="STRING" id="335973.SAMN04488693_1294"/>
<keyword evidence="1" id="KW-0812">Transmembrane</keyword>
<accession>A0A1G8P472</accession>
<keyword evidence="3" id="KW-1185">Reference proteome</keyword>
<gene>
    <name evidence="2" type="ORF">SAMN04488693_1294</name>
</gene>
<dbReference type="AlphaFoldDB" id="A0A1G8P472"/>
<protein>
    <submittedName>
        <fullName evidence="2">Uncharacterized protein</fullName>
    </submittedName>
</protein>
<keyword evidence="1" id="KW-1133">Transmembrane helix</keyword>
<dbReference type="RefSeq" id="WP_090588292.1">
    <property type="nucleotide sequence ID" value="NZ_FNDT01000029.1"/>
</dbReference>
<dbReference type="EMBL" id="FNDT01000029">
    <property type="protein sequence ID" value="SDI87086.1"/>
    <property type="molecule type" value="Genomic_DNA"/>
</dbReference>
<reference evidence="2 3" key="1">
    <citation type="submission" date="2016-10" db="EMBL/GenBank/DDBJ databases">
        <authorList>
            <person name="de Groot N.N."/>
        </authorList>
    </citation>
    <scope>NUCLEOTIDE SEQUENCE [LARGE SCALE GENOMIC DNA]</scope>
    <source>
        <strain evidence="2 3">NP_1H</strain>
    </source>
</reference>
<evidence type="ECO:0000313" key="3">
    <source>
        <dbReference type="Proteomes" id="UP000199258"/>
    </source>
</evidence>
<proteinExistence type="predicted"/>
<dbReference type="OrthoDB" id="9930412at2"/>